<dbReference type="InterPro" id="IPR020581">
    <property type="entry name" value="GDC_P"/>
</dbReference>
<dbReference type="HAMAP" id="MF_00712">
    <property type="entry name" value="GcvPA"/>
    <property type="match status" value="1"/>
</dbReference>
<evidence type="ECO:0000256" key="2">
    <source>
        <dbReference type="ARBA" id="ARBA00023002"/>
    </source>
</evidence>
<dbReference type="AlphaFoldDB" id="A0A1W1ULP9"/>
<keyword evidence="7" id="KW-1185">Reference proteome</keyword>
<protein>
    <recommendedName>
        <fullName evidence="4">Probable glycine dehydrogenase (decarboxylating) subunit 1</fullName>
        <ecNumber evidence="4">1.4.4.2</ecNumber>
    </recommendedName>
    <alternativeName>
        <fullName evidence="4">Glycine cleavage system P-protein subunit 1</fullName>
    </alternativeName>
    <alternativeName>
        <fullName evidence="4">Glycine decarboxylase subunit 1</fullName>
    </alternativeName>
    <alternativeName>
        <fullName evidence="4">Glycine dehydrogenase (aminomethyl-transferring) subunit 1</fullName>
    </alternativeName>
</protein>
<dbReference type="STRING" id="656914.SAMN00017405_2189"/>
<gene>
    <name evidence="4" type="primary">gcvPA</name>
    <name evidence="6" type="ORF">SAMN00017405_2189</name>
</gene>
<dbReference type="RefSeq" id="WP_084052142.1">
    <property type="nucleotide sequence ID" value="NZ_FWWT01000007.1"/>
</dbReference>
<reference evidence="6 7" key="1">
    <citation type="submission" date="2017-04" db="EMBL/GenBank/DDBJ databases">
        <authorList>
            <person name="Afonso C.L."/>
            <person name="Miller P.J."/>
            <person name="Scott M.A."/>
            <person name="Spackman E."/>
            <person name="Goraichik I."/>
            <person name="Dimitrov K.M."/>
            <person name="Suarez D.L."/>
            <person name="Swayne D.E."/>
        </authorList>
    </citation>
    <scope>NUCLEOTIDE SEQUENCE [LARGE SCALE GENOMIC DNA]</scope>
    <source>
        <strain evidence="6 7">DSM 11270</strain>
    </source>
</reference>
<accession>A0A1W1ULP9</accession>
<dbReference type="GO" id="GO:0009116">
    <property type="term" value="P:nucleoside metabolic process"/>
    <property type="evidence" value="ECO:0007669"/>
    <property type="project" value="InterPro"/>
</dbReference>
<sequence>MYPYIPNTPKDIEEMLSEMKVKNIEDLFSDIPENIKIEKLNLEKAKSELEVTRYITDLARKNRNLTELTNFLGAGAYDRYIPSVVKHLASRSEFYTAYTPYQPEISQGTLQVIFEYQSMMCELTGMDVANASLYDGATACVEAAFMASSVTKRNKVLVSETVHPETRKVLKTYLRFKDIEMVELECKNGSTDLEEIENNLDKDTAAVILQNPNFFGIVENHQDIIAKIKAHKSLFILSTDPISLALLKSPGELGVDIVVGEGQSLGNPLNFGGPYLGFLATTKKLMRKIPGRIVGQSIDTDNKRAFVLTLQAREQHIRRFKATSNICSNQALNALIASVYLVTMGKKGIKEVAYQSVQKAHYAYDEISKLDKFKPTFKDQPFFYEFAINSDLNVDKINSSLLEKNILGGYPLQNSSSKYANDVLYCVTEKRTKEEIDTLVSALEVIS</sequence>
<dbReference type="PANTHER" id="PTHR42806:SF1">
    <property type="entry name" value="GLYCINE DEHYDROGENASE (DECARBOXYLATING)"/>
    <property type="match status" value="1"/>
</dbReference>
<comment type="subunit">
    <text evidence="4">The glycine cleavage system is composed of four proteins: P, T, L and H. In this organism, the P 'protein' is a heterodimer of two subunits.</text>
</comment>
<dbReference type="Pfam" id="PF02347">
    <property type="entry name" value="GDC-P"/>
    <property type="match status" value="1"/>
</dbReference>
<dbReference type="InterPro" id="IPR049315">
    <property type="entry name" value="GDC-P_N"/>
</dbReference>
<organism evidence="6 7">
    <name type="scientific">Desulfonispora thiosulfatigenes DSM 11270</name>
    <dbReference type="NCBI Taxonomy" id="656914"/>
    <lineage>
        <taxon>Bacteria</taxon>
        <taxon>Bacillati</taxon>
        <taxon>Bacillota</taxon>
        <taxon>Clostridia</taxon>
        <taxon>Eubacteriales</taxon>
        <taxon>Peptococcaceae</taxon>
        <taxon>Desulfonispora</taxon>
    </lineage>
</organism>
<keyword evidence="2 4" id="KW-0560">Oxidoreductase</keyword>
<dbReference type="SUPFAM" id="SSF53383">
    <property type="entry name" value="PLP-dependent transferases"/>
    <property type="match status" value="1"/>
</dbReference>
<name>A0A1W1ULP9_DESTI</name>
<dbReference type="Gene3D" id="3.40.640.10">
    <property type="entry name" value="Type I PLP-dependent aspartate aminotransferase-like (Major domain)"/>
    <property type="match status" value="1"/>
</dbReference>
<comment type="function">
    <text evidence="1 4">The glycine cleavage system catalyzes the degradation of glycine. The P protein binds the alpha-amino group of glycine through its pyridoxal phosphate cofactor; CO(2) is released and the remaining methylamine moiety is then transferred to the lipoamide cofactor of the H protein.</text>
</comment>
<dbReference type="OrthoDB" id="9771867at2"/>
<evidence type="ECO:0000259" key="5">
    <source>
        <dbReference type="Pfam" id="PF02347"/>
    </source>
</evidence>
<dbReference type="CDD" id="cd00613">
    <property type="entry name" value="GDC-P"/>
    <property type="match status" value="1"/>
</dbReference>
<dbReference type="InterPro" id="IPR015421">
    <property type="entry name" value="PyrdxlP-dep_Trfase_major"/>
</dbReference>
<dbReference type="EMBL" id="FWWT01000007">
    <property type="protein sequence ID" value="SMB81919.1"/>
    <property type="molecule type" value="Genomic_DNA"/>
</dbReference>
<dbReference type="GO" id="GO:0004375">
    <property type="term" value="F:glycine dehydrogenase (decarboxylating) activity"/>
    <property type="evidence" value="ECO:0007669"/>
    <property type="project" value="UniProtKB-EC"/>
</dbReference>
<evidence type="ECO:0000256" key="1">
    <source>
        <dbReference type="ARBA" id="ARBA00003788"/>
    </source>
</evidence>
<evidence type="ECO:0000256" key="4">
    <source>
        <dbReference type="HAMAP-Rule" id="MF_00712"/>
    </source>
</evidence>
<dbReference type="InterPro" id="IPR015424">
    <property type="entry name" value="PyrdxlP-dep_Trfase"/>
</dbReference>
<dbReference type="PIRSF" id="PIRSF006815">
    <property type="entry name" value="GcvPA"/>
    <property type="match status" value="1"/>
</dbReference>
<dbReference type="InterPro" id="IPR015422">
    <property type="entry name" value="PyrdxlP-dep_Trfase_small"/>
</dbReference>
<evidence type="ECO:0000313" key="7">
    <source>
        <dbReference type="Proteomes" id="UP000192731"/>
    </source>
</evidence>
<dbReference type="PANTHER" id="PTHR42806">
    <property type="entry name" value="GLYCINE CLEAVAGE SYSTEM P-PROTEIN"/>
    <property type="match status" value="1"/>
</dbReference>
<dbReference type="EC" id="1.4.4.2" evidence="4"/>
<dbReference type="NCBIfam" id="NF001696">
    <property type="entry name" value="PRK00451.1"/>
    <property type="match status" value="1"/>
</dbReference>
<evidence type="ECO:0000256" key="3">
    <source>
        <dbReference type="ARBA" id="ARBA00049026"/>
    </source>
</evidence>
<proteinExistence type="inferred from homology"/>
<comment type="similarity">
    <text evidence="4">Belongs to the GcvP family. N-terminal subunit subfamily.</text>
</comment>
<dbReference type="Gene3D" id="3.90.1150.10">
    <property type="entry name" value="Aspartate Aminotransferase, domain 1"/>
    <property type="match status" value="1"/>
</dbReference>
<comment type="catalytic activity">
    <reaction evidence="3 4">
        <text>N(6)-[(R)-lipoyl]-L-lysyl-[glycine-cleavage complex H protein] + glycine + H(+) = N(6)-[(R)-S(8)-aminomethyldihydrolipoyl]-L-lysyl-[glycine-cleavage complex H protein] + CO2</text>
        <dbReference type="Rhea" id="RHEA:24304"/>
        <dbReference type="Rhea" id="RHEA-COMP:10494"/>
        <dbReference type="Rhea" id="RHEA-COMP:10495"/>
        <dbReference type="ChEBI" id="CHEBI:15378"/>
        <dbReference type="ChEBI" id="CHEBI:16526"/>
        <dbReference type="ChEBI" id="CHEBI:57305"/>
        <dbReference type="ChEBI" id="CHEBI:83099"/>
        <dbReference type="ChEBI" id="CHEBI:83143"/>
        <dbReference type="EC" id="1.4.4.2"/>
    </reaction>
</comment>
<feature type="domain" description="Glycine cleavage system P-protein N-terminal" evidence="5">
    <location>
        <begin position="4"/>
        <end position="442"/>
    </location>
</feature>
<dbReference type="Proteomes" id="UP000192731">
    <property type="component" value="Unassembled WGS sequence"/>
</dbReference>
<dbReference type="InterPro" id="IPR023010">
    <property type="entry name" value="GcvPA"/>
</dbReference>
<dbReference type="GO" id="GO:0019464">
    <property type="term" value="P:glycine decarboxylation via glycine cleavage system"/>
    <property type="evidence" value="ECO:0007669"/>
    <property type="project" value="UniProtKB-UniRule"/>
</dbReference>
<evidence type="ECO:0000313" key="6">
    <source>
        <dbReference type="EMBL" id="SMB81919.1"/>
    </source>
</evidence>